<dbReference type="InterPro" id="IPR004125">
    <property type="entry name" value="Signal_recog_particle_SRP54_M"/>
</dbReference>
<dbReference type="GO" id="GO:0003924">
    <property type="term" value="F:GTPase activity"/>
    <property type="evidence" value="ECO:0007669"/>
    <property type="project" value="InterPro"/>
</dbReference>
<dbReference type="Pfam" id="PF02978">
    <property type="entry name" value="SRP_SPB"/>
    <property type="match status" value="1"/>
</dbReference>
<dbReference type="PANTHER" id="PTHR11564">
    <property type="entry name" value="SIGNAL RECOGNITION PARTICLE 54K PROTEIN SRP54"/>
    <property type="match status" value="1"/>
</dbReference>
<dbReference type="SUPFAM" id="SSF47446">
    <property type="entry name" value="Signal peptide-binding domain"/>
    <property type="match status" value="1"/>
</dbReference>
<evidence type="ECO:0000313" key="4">
    <source>
        <dbReference type="EMBL" id="KAL1511754.1"/>
    </source>
</evidence>
<dbReference type="Proteomes" id="UP001515480">
    <property type="component" value="Unassembled WGS sequence"/>
</dbReference>
<dbReference type="GO" id="GO:0005525">
    <property type="term" value="F:GTP binding"/>
    <property type="evidence" value="ECO:0007669"/>
    <property type="project" value="InterPro"/>
</dbReference>
<name>A0AB34J5D7_PRYPA</name>
<feature type="chain" id="PRO_5044261067" description="Signal recognition particle SRP54 subunit M-domain domain-containing protein" evidence="2">
    <location>
        <begin position="23"/>
        <end position="237"/>
    </location>
</feature>
<reference evidence="4 5" key="1">
    <citation type="journal article" date="2024" name="Science">
        <title>Giant polyketide synthase enzymes in the biosynthesis of giant marine polyether toxins.</title>
        <authorList>
            <person name="Fallon T.R."/>
            <person name="Shende V.V."/>
            <person name="Wierzbicki I.H."/>
            <person name="Pendleton A.L."/>
            <person name="Watervoot N.F."/>
            <person name="Auber R.P."/>
            <person name="Gonzalez D.J."/>
            <person name="Wisecaver J.H."/>
            <person name="Moore B.S."/>
        </authorList>
    </citation>
    <scope>NUCLEOTIDE SEQUENCE [LARGE SCALE GENOMIC DNA]</scope>
    <source>
        <strain evidence="4 5">12B1</strain>
    </source>
</reference>
<dbReference type="InterPro" id="IPR036891">
    <property type="entry name" value="Signal_recog_part_SRP54_M_sf"/>
</dbReference>
<organism evidence="4 5">
    <name type="scientific">Prymnesium parvum</name>
    <name type="common">Toxic golden alga</name>
    <dbReference type="NCBI Taxonomy" id="97485"/>
    <lineage>
        <taxon>Eukaryota</taxon>
        <taxon>Haptista</taxon>
        <taxon>Haptophyta</taxon>
        <taxon>Prymnesiophyceae</taxon>
        <taxon>Prymnesiales</taxon>
        <taxon>Prymnesiaceae</taxon>
        <taxon>Prymnesium</taxon>
    </lineage>
</organism>
<protein>
    <recommendedName>
        <fullName evidence="3">Signal recognition particle SRP54 subunit M-domain domain-containing protein</fullName>
    </recommendedName>
</protein>
<dbReference type="PANTHER" id="PTHR11564:SF5">
    <property type="entry name" value="SIGNAL RECOGNITION PARTICLE SUBUNIT SRP54"/>
    <property type="match status" value="1"/>
</dbReference>
<dbReference type="AlphaFoldDB" id="A0AB34J5D7"/>
<dbReference type="InterPro" id="IPR022941">
    <property type="entry name" value="SRP54"/>
</dbReference>
<comment type="caution">
    <text evidence="4">The sequence shown here is derived from an EMBL/GenBank/DDBJ whole genome shotgun (WGS) entry which is preliminary data.</text>
</comment>
<keyword evidence="5" id="KW-1185">Reference proteome</keyword>
<dbReference type="GO" id="GO:0008312">
    <property type="term" value="F:7S RNA binding"/>
    <property type="evidence" value="ECO:0007669"/>
    <property type="project" value="InterPro"/>
</dbReference>
<feature type="signal peptide" evidence="2">
    <location>
        <begin position="1"/>
        <end position="22"/>
    </location>
</feature>
<dbReference type="GO" id="GO:0048500">
    <property type="term" value="C:signal recognition particle"/>
    <property type="evidence" value="ECO:0007669"/>
    <property type="project" value="InterPro"/>
</dbReference>
<dbReference type="GO" id="GO:0006614">
    <property type="term" value="P:SRP-dependent cotranslational protein targeting to membrane"/>
    <property type="evidence" value="ECO:0007669"/>
    <property type="project" value="InterPro"/>
</dbReference>
<gene>
    <name evidence="4" type="ORF">AB1Y20_005042</name>
</gene>
<sequence>MLSCALLSLGLATARLPSNALAAHRRGPLRPPCTMQMPNFGNLGSKLMEQMGLGEGSGLTKEESEAMEARLKTGEMSFDDFLKQVKVMQKAGNVQAMLKNGPFGSGPEAAAQLKEGERKLSRYASYVEVMESEDRNNPSLLIEEAKLVRGGAPPNRLKKLAEAAGTSIDEVGQFVTEFALLRKAAVAFANGEDPNKVRAMMEEEQQASRPPMNRQMRRQMAKKKKKASSSSGGFGRR</sequence>
<feature type="region of interest" description="Disordered" evidence="1">
    <location>
        <begin position="194"/>
        <end position="237"/>
    </location>
</feature>
<feature type="domain" description="Signal recognition particle SRP54 subunit M-domain" evidence="3">
    <location>
        <begin position="76"/>
        <end position="183"/>
    </location>
</feature>
<evidence type="ECO:0000313" key="5">
    <source>
        <dbReference type="Proteomes" id="UP001515480"/>
    </source>
</evidence>
<dbReference type="Gene3D" id="1.10.260.30">
    <property type="entry name" value="Signal recognition particle, SRP54 subunit, M-domain"/>
    <property type="match status" value="1"/>
</dbReference>
<evidence type="ECO:0000259" key="3">
    <source>
        <dbReference type="Pfam" id="PF02978"/>
    </source>
</evidence>
<evidence type="ECO:0000256" key="2">
    <source>
        <dbReference type="SAM" id="SignalP"/>
    </source>
</evidence>
<accession>A0AB34J5D7</accession>
<keyword evidence="2" id="KW-0732">Signal</keyword>
<feature type="compositionally biased region" description="Basic residues" evidence="1">
    <location>
        <begin position="215"/>
        <end position="227"/>
    </location>
</feature>
<evidence type="ECO:0000256" key="1">
    <source>
        <dbReference type="SAM" id="MobiDB-lite"/>
    </source>
</evidence>
<proteinExistence type="predicted"/>
<dbReference type="EMBL" id="JBGBPQ010000013">
    <property type="protein sequence ID" value="KAL1511754.1"/>
    <property type="molecule type" value="Genomic_DNA"/>
</dbReference>